<evidence type="ECO:0008006" key="3">
    <source>
        <dbReference type="Google" id="ProtNLM"/>
    </source>
</evidence>
<dbReference type="AlphaFoldDB" id="A0A4Z0QDE5"/>
<name>A0A4Z0QDE5_9BACT</name>
<evidence type="ECO:0000313" key="1">
    <source>
        <dbReference type="EMBL" id="TGE28128.1"/>
    </source>
</evidence>
<comment type="caution">
    <text evidence="1">The sequence shown here is derived from an EMBL/GenBank/DDBJ whole genome shotgun (WGS) entry which is preliminary data.</text>
</comment>
<evidence type="ECO:0000313" key="2">
    <source>
        <dbReference type="Proteomes" id="UP000298471"/>
    </source>
</evidence>
<dbReference type="OrthoDB" id="161242at2"/>
<proteinExistence type="predicted"/>
<accession>A0A4Z0QDE5</accession>
<sequence>MNQPDSLLGPMKGATRREVGGVQVDVVPTGAARVKRIVYPVGFRWSTHLQKIVGTPLCMHAHVGFLAHGQINIQYADGVVESFVAPQAVAIEPGHDGWVVGDEPAVLIEFDFEGETVERLQLPLTHSPSALP</sequence>
<keyword evidence="2" id="KW-1185">Reference proteome</keyword>
<gene>
    <name evidence="1" type="ORF">E5K02_01290</name>
</gene>
<dbReference type="RefSeq" id="WP_135391500.1">
    <property type="nucleotide sequence ID" value="NZ_SRMB01000001.1"/>
</dbReference>
<protein>
    <recommendedName>
        <fullName evidence="3">Cupin</fullName>
    </recommendedName>
</protein>
<dbReference type="EMBL" id="SRMB01000001">
    <property type="protein sequence ID" value="TGE28128.1"/>
    <property type="molecule type" value="Genomic_DNA"/>
</dbReference>
<dbReference type="Proteomes" id="UP000298471">
    <property type="component" value="Unassembled WGS sequence"/>
</dbReference>
<organism evidence="1 2">
    <name type="scientific">Hymenobacter metallicola</name>
    <dbReference type="NCBI Taxonomy" id="2563114"/>
    <lineage>
        <taxon>Bacteria</taxon>
        <taxon>Pseudomonadati</taxon>
        <taxon>Bacteroidota</taxon>
        <taxon>Cytophagia</taxon>
        <taxon>Cytophagales</taxon>
        <taxon>Hymenobacteraceae</taxon>
        <taxon>Hymenobacter</taxon>
    </lineage>
</organism>
<reference evidence="1 2" key="1">
    <citation type="submission" date="2019-04" db="EMBL/GenBank/DDBJ databases">
        <authorList>
            <person name="Feng G."/>
            <person name="Zhang J."/>
            <person name="Zhu H."/>
        </authorList>
    </citation>
    <scope>NUCLEOTIDE SEQUENCE [LARGE SCALE GENOMIC DNA]</scope>
    <source>
        <strain evidence="1 2">9PBR-1</strain>
    </source>
</reference>